<evidence type="ECO:0000313" key="8">
    <source>
        <dbReference type="EMBL" id="VAW48531.1"/>
    </source>
</evidence>
<dbReference type="GO" id="GO:0015031">
    <property type="term" value="P:protein transport"/>
    <property type="evidence" value="ECO:0007669"/>
    <property type="project" value="UniProtKB-KW"/>
</dbReference>
<sequence>MVDSSAECEKAVEEKPEEPVLTRLLSSDGLATSKIETWQLNQFEQFDLNKPEETAEVSEALYRQVKQEIEPELKQQAELLKKEAYDLAYQKGYQEGFSEGSEKGRSEAKELALQAHKEALTEKLTELDALLSIFKQPYEQLENQVFSELTDLALHVAYQVTQKEISVDKTWVLEAVQEAVNTLPDDSKDFLIELSSEDLSLLQSLDHPMVAQWNLKLNASLAQGVCVVKQGNSSVLNSWKARFDGLSNQILTRTPSSQNPS</sequence>
<evidence type="ECO:0000259" key="7">
    <source>
        <dbReference type="Pfam" id="PF02108"/>
    </source>
</evidence>
<dbReference type="PANTHER" id="PTHR34982">
    <property type="entry name" value="YOP PROTEINS TRANSLOCATION PROTEIN L"/>
    <property type="match status" value="1"/>
</dbReference>
<dbReference type="Pfam" id="PF02108">
    <property type="entry name" value="FliH"/>
    <property type="match status" value="1"/>
</dbReference>
<keyword evidence="5" id="KW-0653">Protein transport</keyword>
<organism evidence="8">
    <name type="scientific">hydrothermal vent metagenome</name>
    <dbReference type="NCBI Taxonomy" id="652676"/>
    <lineage>
        <taxon>unclassified sequences</taxon>
        <taxon>metagenomes</taxon>
        <taxon>ecological metagenomes</taxon>
    </lineage>
</organism>
<accession>A0A3B0VZQ8</accession>
<dbReference type="GO" id="GO:0005829">
    <property type="term" value="C:cytosol"/>
    <property type="evidence" value="ECO:0007669"/>
    <property type="project" value="TreeGrafter"/>
</dbReference>
<keyword evidence="3" id="KW-0813">Transport</keyword>
<evidence type="ECO:0000256" key="1">
    <source>
        <dbReference type="ARBA" id="ARBA00003041"/>
    </source>
</evidence>
<dbReference type="AlphaFoldDB" id="A0A3B0VZQ8"/>
<reference evidence="8" key="1">
    <citation type="submission" date="2018-06" db="EMBL/GenBank/DDBJ databases">
        <authorList>
            <person name="Zhirakovskaya E."/>
        </authorList>
    </citation>
    <scope>NUCLEOTIDE SEQUENCE</scope>
</reference>
<evidence type="ECO:0000256" key="5">
    <source>
        <dbReference type="ARBA" id="ARBA00022927"/>
    </source>
</evidence>
<keyword evidence="6" id="KW-1006">Bacterial flagellum protein export</keyword>
<keyword evidence="4" id="KW-1005">Bacterial flagellum biogenesis</keyword>
<evidence type="ECO:0000256" key="4">
    <source>
        <dbReference type="ARBA" id="ARBA00022795"/>
    </source>
</evidence>
<name>A0A3B0VZQ8_9ZZZZ</name>
<dbReference type="InterPro" id="IPR018035">
    <property type="entry name" value="Flagellar_FliH/T3SS_HrpE"/>
</dbReference>
<proteinExistence type="inferred from homology"/>
<comment type="similarity">
    <text evidence="2">Belongs to the FliH family.</text>
</comment>
<feature type="domain" description="Flagellar assembly protein FliH/Type III secretion system HrpE" evidence="7">
    <location>
        <begin position="122"/>
        <end position="243"/>
    </location>
</feature>
<evidence type="ECO:0000256" key="2">
    <source>
        <dbReference type="ARBA" id="ARBA00006602"/>
    </source>
</evidence>
<dbReference type="GO" id="GO:0044781">
    <property type="term" value="P:bacterial-type flagellum organization"/>
    <property type="evidence" value="ECO:0007669"/>
    <property type="project" value="UniProtKB-KW"/>
</dbReference>
<gene>
    <name evidence="8" type="ORF">MNBD_GAMMA04-1540</name>
</gene>
<evidence type="ECO:0000256" key="6">
    <source>
        <dbReference type="ARBA" id="ARBA00023225"/>
    </source>
</evidence>
<evidence type="ECO:0000256" key="3">
    <source>
        <dbReference type="ARBA" id="ARBA00022448"/>
    </source>
</evidence>
<dbReference type="InterPro" id="IPR051472">
    <property type="entry name" value="T3SS_Stator/FliH"/>
</dbReference>
<comment type="function">
    <text evidence="1">Needed for flagellar regrowth and assembly.</text>
</comment>
<dbReference type="PANTHER" id="PTHR34982:SF1">
    <property type="entry name" value="FLAGELLAR ASSEMBLY PROTEIN FLIH"/>
    <property type="match status" value="1"/>
</dbReference>
<dbReference type="EMBL" id="UOFB01000272">
    <property type="protein sequence ID" value="VAW48531.1"/>
    <property type="molecule type" value="Genomic_DNA"/>
</dbReference>
<protein>
    <recommendedName>
        <fullName evidence="7">Flagellar assembly protein FliH/Type III secretion system HrpE domain-containing protein</fullName>
    </recommendedName>
</protein>